<protein>
    <submittedName>
        <fullName evidence="1">Uncharacterized protein</fullName>
    </submittedName>
</protein>
<dbReference type="Proteomes" id="UP001317870">
    <property type="component" value="Chromosome"/>
</dbReference>
<dbReference type="EMBL" id="AP026978">
    <property type="protein sequence ID" value="BDU00106.1"/>
    <property type="molecule type" value="Genomic_DNA"/>
</dbReference>
<sequence>MVTLTPTGPAAAPAGTVTVNVPSLTTVGVAELAPNATAVAVDRPVPVMVTVSPPAVTPKTGDKAALNGAPT</sequence>
<reference evidence="1 2" key="1">
    <citation type="submission" date="2022-11" db="EMBL/GenBank/DDBJ databases">
        <title>Genome Sequencing of Nocardia sp. ON39_IFM12276 and assembly.</title>
        <authorList>
            <person name="Shimojima M."/>
            <person name="Toyokawa M."/>
            <person name="Uesaka K."/>
        </authorList>
    </citation>
    <scope>NUCLEOTIDE SEQUENCE [LARGE SCALE GENOMIC DNA]</scope>
    <source>
        <strain evidence="1 2">IFM 12276</strain>
    </source>
</reference>
<evidence type="ECO:0000313" key="1">
    <source>
        <dbReference type="EMBL" id="BDU00106.1"/>
    </source>
</evidence>
<name>A0ABN6U4F4_9NOCA</name>
<keyword evidence="2" id="KW-1185">Reference proteome</keyword>
<accession>A0ABN6U4F4</accession>
<organism evidence="1 2">
    <name type="scientific">Nocardia sputorum</name>
    <dbReference type="NCBI Taxonomy" id="2984338"/>
    <lineage>
        <taxon>Bacteria</taxon>
        <taxon>Bacillati</taxon>
        <taxon>Actinomycetota</taxon>
        <taxon>Actinomycetes</taxon>
        <taxon>Mycobacteriales</taxon>
        <taxon>Nocardiaceae</taxon>
        <taxon>Nocardia</taxon>
    </lineage>
</organism>
<gene>
    <name evidence="1" type="ORF">IFM12276_31340</name>
</gene>
<evidence type="ECO:0000313" key="2">
    <source>
        <dbReference type="Proteomes" id="UP001317870"/>
    </source>
</evidence>
<proteinExistence type="predicted"/>